<feature type="compositionally biased region" description="Polar residues" evidence="2">
    <location>
        <begin position="328"/>
        <end position="342"/>
    </location>
</feature>
<feature type="coiled-coil region" evidence="1">
    <location>
        <begin position="10"/>
        <end position="44"/>
    </location>
</feature>
<keyword evidence="5" id="KW-1185">Reference proteome</keyword>
<keyword evidence="3" id="KW-1133">Transmembrane helix</keyword>
<feature type="transmembrane region" description="Helical" evidence="3">
    <location>
        <begin position="359"/>
        <end position="382"/>
    </location>
</feature>
<evidence type="ECO:0000256" key="1">
    <source>
        <dbReference type="SAM" id="Coils"/>
    </source>
</evidence>
<evidence type="ECO:0000313" key="5">
    <source>
        <dbReference type="Proteomes" id="UP001307889"/>
    </source>
</evidence>
<name>A0ABN7B4N9_9HEMI</name>
<feature type="coiled-coil region" evidence="1">
    <location>
        <begin position="247"/>
        <end position="307"/>
    </location>
</feature>
<reference evidence="4 5" key="1">
    <citation type="submission" date="2023-09" db="EMBL/GenBank/DDBJ databases">
        <title>Nesidiocoris tenuis whole genome shotgun sequence.</title>
        <authorList>
            <person name="Shibata T."/>
            <person name="Shimoda M."/>
            <person name="Kobayashi T."/>
            <person name="Uehara T."/>
        </authorList>
    </citation>
    <scope>NUCLEOTIDE SEQUENCE [LARGE SCALE GENOMIC DNA]</scope>
    <source>
        <strain evidence="4 5">Japan</strain>
    </source>
</reference>
<feature type="region of interest" description="Disordered" evidence="2">
    <location>
        <begin position="307"/>
        <end position="347"/>
    </location>
</feature>
<evidence type="ECO:0000313" key="4">
    <source>
        <dbReference type="EMBL" id="BES99386.1"/>
    </source>
</evidence>
<organism evidence="4 5">
    <name type="scientific">Nesidiocoris tenuis</name>
    <dbReference type="NCBI Taxonomy" id="355587"/>
    <lineage>
        <taxon>Eukaryota</taxon>
        <taxon>Metazoa</taxon>
        <taxon>Ecdysozoa</taxon>
        <taxon>Arthropoda</taxon>
        <taxon>Hexapoda</taxon>
        <taxon>Insecta</taxon>
        <taxon>Pterygota</taxon>
        <taxon>Neoptera</taxon>
        <taxon>Paraneoptera</taxon>
        <taxon>Hemiptera</taxon>
        <taxon>Heteroptera</taxon>
        <taxon>Panheteroptera</taxon>
        <taxon>Cimicomorpha</taxon>
        <taxon>Miridae</taxon>
        <taxon>Dicyphina</taxon>
        <taxon>Nesidiocoris</taxon>
    </lineage>
</organism>
<keyword evidence="1" id="KW-0175">Coiled coil</keyword>
<sequence>MSEKNQNSQDETIETLMDLYEKKNRELEEREMEARYRLQLLENTMPALMMWNIWRLMLSSTGGSNLCANTASNNTNAPFSVFGFDNSKEIDADLLEVNNREEDLLSKMRQLEDKLDTQNKVLANCRLNEDTLRSKLQQMENWITGETAQPASTEEQIAITKVFDKLSKMAHERMEMDQRIKDLELREKMFKETLEQADNFIAQMDAQFQTSKRGKSDADIPTVPIPEVPVLPITKSDDPPVENGPGISSIQAKLSHLEEEVDKLKEVFTGNAADRQKLNESELERCIAEIKSLAGLLLEERNRLEKNVKSDHSMDGKSSGTKLGGKSEPTSTKVDSQEQTDPSVLGGRNLVVQEQPVSLLGALSSVSTVHVFVYVFMALLVLRKSAN</sequence>
<accession>A0ABN7B4N9</accession>
<gene>
    <name evidence="4" type="ORF">NTJ_12203</name>
</gene>
<keyword evidence="3" id="KW-0812">Transmembrane</keyword>
<dbReference type="EMBL" id="AP028918">
    <property type="protein sequence ID" value="BES99386.1"/>
    <property type="molecule type" value="Genomic_DNA"/>
</dbReference>
<dbReference type="Proteomes" id="UP001307889">
    <property type="component" value="Chromosome 10"/>
</dbReference>
<feature type="compositionally biased region" description="Low complexity" evidence="2">
    <location>
        <begin position="316"/>
        <end position="327"/>
    </location>
</feature>
<keyword evidence="3" id="KW-0472">Membrane</keyword>
<protein>
    <submittedName>
        <fullName evidence="4">PFTAIRE-interacting factor 1A</fullName>
    </submittedName>
</protein>
<feature type="region of interest" description="Disordered" evidence="2">
    <location>
        <begin position="212"/>
        <end position="240"/>
    </location>
</feature>
<evidence type="ECO:0000256" key="3">
    <source>
        <dbReference type="SAM" id="Phobius"/>
    </source>
</evidence>
<feature type="coiled-coil region" evidence="1">
    <location>
        <begin position="94"/>
        <end position="128"/>
    </location>
</feature>
<evidence type="ECO:0000256" key="2">
    <source>
        <dbReference type="SAM" id="MobiDB-lite"/>
    </source>
</evidence>
<proteinExistence type="predicted"/>